<evidence type="ECO:0000256" key="10">
    <source>
        <dbReference type="ARBA" id="ARBA00023015"/>
    </source>
</evidence>
<evidence type="ECO:0000256" key="11">
    <source>
        <dbReference type="ARBA" id="ARBA00023163"/>
    </source>
</evidence>
<dbReference type="Gene3D" id="3.40.50.300">
    <property type="entry name" value="P-loop containing nucleotide triphosphate hydrolases"/>
    <property type="match status" value="1"/>
</dbReference>
<dbReference type="InterPro" id="IPR027417">
    <property type="entry name" value="P-loop_NTPase"/>
</dbReference>
<dbReference type="EC" id="3.6.4.12" evidence="14"/>
<dbReference type="GO" id="GO:0140861">
    <property type="term" value="P:DNA repair-dependent chromatin remodeling"/>
    <property type="evidence" value="ECO:0007669"/>
    <property type="project" value="UniProtKB-ARBA"/>
</dbReference>
<keyword evidence="13 14" id="KW-0539">Nucleus</keyword>
<name>A0A6P8ZRN7_THRPL</name>
<keyword evidence="9 14" id="KW-0067">ATP-binding</keyword>
<dbReference type="InterPro" id="IPR010339">
    <property type="entry name" value="TIP49_P-loop"/>
</dbReference>
<dbReference type="GO" id="GO:0000123">
    <property type="term" value="C:histone acetyltransferase complex"/>
    <property type="evidence" value="ECO:0007669"/>
    <property type="project" value="UniProtKB-ARBA"/>
</dbReference>
<organism evidence="17">
    <name type="scientific">Thrips palmi</name>
    <name type="common">Melon thrips</name>
    <dbReference type="NCBI Taxonomy" id="161013"/>
    <lineage>
        <taxon>Eukaryota</taxon>
        <taxon>Metazoa</taxon>
        <taxon>Ecdysozoa</taxon>
        <taxon>Arthropoda</taxon>
        <taxon>Hexapoda</taxon>
        <taxon>Insecta</taxon>
        <taxon>Pterygota</taxon>
        <taxon>Neoptera</taxon>
        <taxon>Paraneoptera</taxon>
        <taxon>Thysanoptera</taxon>
        <taxon>Terebrantia</taxon>
        <taxon>Thripoidea</taxon>
        <taxon>Thripidae</taxon>
        <taxon>Thrips</taxon>
    </lineage>
</organism>
<keyword evidence="6 14" id="KW-0227">DNA damage</keyword>
<evidence type="ECO:0000313" key="16">
    <source>
        <dbReference type="Proteomes" id="UP000515158"/>
    </source>
</evidence>
<dbReference type="Pfam" id="PF06068">
    <property type="entry name" value="TIP49"/>
    <property type="match status" value="1"/>
</dbReference>
<dbReference type="Gene3D" id="2.40.50.360">
    <property type="entry name" value="RuvB-like helicase, domain II"/>
    <property type="match status" value="1"/>
</dbReference>
<keyword evidence="10 14" id="KW-0805">Transcription regulation</keyword>
<dbReference type="InterPro" id="IPR041048">
    <property type="entry name" value="RuvB-like_C"/>
</dbReference>
<dbReference type="SMART" id="SM00382">
    <property type="entry name" value="AAA"/>
    <property type="match status" value="1"/>
</dbReference>
<dbReference type="InterPro" id="IPR027238">
    <property type="entry name" value="RuvB-like"/>
</dbReference>
<evidence type="ECO:0000256" key="7">
    <source>
        <dbReference type="ARBA" id="ARBA00022801"/>
    </source>
</evidence>
<accession>A0A6P8ZRN7</accession>
<dbReference type="InterPro" id="IPR003593">
    <property type="entry name" value="AAA+_ATPase"/>
</dbReference>
<evidence type="ECO:0000256" key="9">
    <source>
        <dbReference type="ARBA" id="ARBA00022840"/>
    </source>
</evidence>
<dbReference type="Proteomes" id="UP000515158">
    <property type="component" value="Unplaced"/>
</dbReference>
<dbReference type="GO" id="GO:0045893">
    <property type="term" value="P:positive regulation of DNA-templated transcription"/>
    <property type="evidence" value="ECO:0007669"/>
    <property type="project" value="UniProtKB-ARBA"/>
</dbReference>
<dbReference type="GO" id="GO:0009968">
    <property type="term" value="P:negative regulation of signal transduction"/>
    <property type="evidence" value="ECO:0007669"/>
    <property type="project" value="UniProtKB-ARBA"/>
</dbReference>
<dbReference type="FunFam" id="1.10.8.60:FF:000010">
    <property type="entry name" value="RuvB-like helicase"/>
    <property type="match status" value="1"/>
</dbReference>
<evidence type="ECO:0000313" key="17">
    <source>
        <dbReference type="RefSeq" id="XP_034247838.1"/>
    </source>
</evidence>
<evidence type="ECO:0000259" key="15">
    <source>
        <dbReference type="SMART" id="SM00382"/>
    </source>
</evidence>
<evidence type="ECO:0000256" key="8">
    <source>
        <dbReference type="ARBA" id="ARBA00022806"/>
    </source>
</evidence>
<dbReference type="SUPFAM" id="SSF52540">
    <property type="entry name" value="P-loop containing nucleoside triphosphate hydrolases"/>
    <property type="match status" value="1"/>
</dbReference>
<dbReference type="CTD" id="40092"/>
<dbReference type="GeneID" id="117649311"/>
<dbReference type="GO" id="GO:0003678">
    <property type="term" value="F:DNA helicase activity"/>
    <property type="evidence" value="ECO:0007669"/>
    <property type="project" value="UniProtKB-EC"/>
</dbReference>
<dbReference type="Gene3D" id="1.10.8.60">
    <property type="match status" value="1"/>
</dbReference>
<keyword evidence="11 14" id="KW-0804">Transcription</keyword>
<evidence type="ECO:0000256" key="12">
    <source>
        <dbReference type="ARBA" id="ARBA00023204"/>
    </source>
</evidence>
<dbReference type="GO" id="GO:0006281">
    <property type="term" value="P:DNA repair"/>
    <property type="evidence" value="ECO:0007669"/>
    <property type="project" value="UniProtKB-KW"/>
</dbReference>
<dbReference type="Pfam" id="PF17856">
    <property type="entry name" value="TIP49_C"/>
    <property type="match status" value="1"/>
</dbReference>
<gene>
    <name evidence="17" type="primary">LOC117649311</name>
</gene>
<comment type="subcellular location">
    <subcellularLocation>
        <location evidence="2 14">Nucleus</location>
    </subcellularLocation>
</comment>
<evidence type="ECO:0000256" key="1">
    <source>
        <dbReference type="ARBA" id="ARBA00002300"/>
    </source>
</evidence>
<dbReference type="GO" id="GO:0042127">
    <property type="term" value="P:regulation of cell population proliferation"/>
    <property type="evidence" value="ECO:0007669"/>
    <property type="project" value="UniProtKB-ARBA"/>
</dbReference>
<dbReference type="OrthoDB" id="10060499at2759"/>
<evidence type="ECO:0000256" key="14">
    <source>
        <dbReference type="RuleBase" id="RU363048"/>
    </source>
</evidence>
<keyword evidence="5 14" id="KW-0547">Nucleotide-binding</keyword>
<proteinExistence type="inferred from homology"/>
<dbReference type="RefSeq" id="XP_034247838.1">
    <property type="nucleotide sequence ID" value="XM_034391947.1"/>
</dbReference>
<dbReference type="FunCoup" id="A0A6P8ZRN7">
    <property type="interactions" value="1959"/>
</dbReference>
<dbReference type="GO" id="GO:0060828">
    <property type="term" value="P:regulation of canonical Wnt signaling pathway"/>
    <property type="evidence" value="ECO:0007669"/>
    <property type="project" value="UniProtKB-ARBA"/>
</dbReference>
<evidence type="ECO:0000256" key="6">
    <source>
        <dbReference type="ARBA" id="ARBA00022763"/>
    </source>
</evidence>
<dbReference type="AlphaFoldDB" id="A0A6P8ZRN7"/>
<keyword evidence="16" id="KW-1185">Reference proteome</keyword>
<dbReference type="GO" id="GO:0016787">
    <property type="term" value="F:hydrolase activity"/>
    <property type="evidence" value="ECO:0007669"/>
    <property type="project" value="UniProtKB-KW"/>
</dbReference>
<comment type="similarity">
    <text evidence="3 14">Belongs to the RuvB family.</text>
</comment>
<dbReference type="InterPro" id="IPR042487">
    <property type="entry name" value="RuvBL1/2_DNA/RNA_bd_dom"/>
</dbReference>
<evidence type="ECO:0000256" key="4">
    <source>
        <dbReference type="ARBA" id="ARBA00022491"/>
    </source>
</evidence>
<keyword evidence="8 14" id="KW-0347">Helicase</keyword>
<dbReference type="GO" id="GO:0005524">
    <property type="term" value="F:ATP binding"/>
    <property type="evidence" value="ECO:0007669"/>
    <property type="project" value="UniProtKB-KW"/>
</dbReference>
<dbReference type="GO" id="GO:0005634">
    <property type="term" value="C:nucleus"/>
    <property type="evidence" value="ECO:0007669"/>
    <property type="project" value="UniProtKB-SubCell"/>
</dbReference>
<keyword evidence="7 14" id="KW-0378">Hydrolase</keyword>
<dbReference type="FunFam" id="3.40.50.300:FF:002221">
    <property type="entry name" value="RuvB-like 2"/>
    <property type="match status" value="2"/>
</dbReference>
<dbReference type="PANTHER" id="PTHR11093">
    <property type="entry name" value="RUVB-RELATED REPTIN AND PONTIN"/>
    <property type="match status" value="1"/>
</dbReference>
<dbReference type="KEGG" id="tpal:117649311"/>
<evidence type="ECO:0000256" key="5">
    <source>
        <dbReference type="ARBA" id="ARBA00022741"/>
    </source>
</evidence>
<evidence type="ECO:0000256" key="13">
    <source>
        <dbReference type="ARBA" id="ARBA00023242"/>
    </source>
</evidence>
<keyword evidence="4" id="KW-0678">Repressor</keyword>
<sequence length="466" mass="51466">MASIAAAKVAEVRETTRVERVGAHSHIRGLGLDDSLEPRVVSQGMVGQLTARRAAGVVLEMIKEGKIAGRAILLAGQPGTGKTAIAMGMAQALGADTPFTSMAGSEIYSLEMSKTEALTQAIRKSIGVRIKEETEIIEGEVVEVQVDRPATGVGTKVGKLTLKTTEMETIYDLGGKMIECIMKEKVQAGDVITIDKATGKISKLGRSFTRARDYDATGPQTRFVQCPEGELQKRKEVVHTVSLHEVDVINSRTHGFLALFSGDTGEIKSEVREQINAKVAEWREEGKAEIVPGVLFIDEVHMLDIECFSFLNRALENEMAPVVIMATNRGITRIRGTNYVSPHGIPIDLLDRMNIVATKPYEEKELKEILKIRCEEEDCEMAEDALTVLTRIAGETSLRYAIQLITTAGLVSRKRKSNEVQMEDIKRVYSLFLDENRSMQFLKEYQDEFMFNDMGDSNDAMEVTDG</sequence>
<protein>
    <recommendedName>
        <fullName evidence="14">RuvB-like helicase</fullName>
        <ecNumber evidence="14">3.6.4.12</ecNumber>
    </recommendedName>
</protein>
<comment type="function">
    <text evidence="1 14">Proposed core component of the chromatin remodeling Ino80 complex which is involved in transcriptional regulation, DNA replication and probably DNA repair.</text>
</comment>
<dbReference type="InParanoid" id="A0A6P8ZRN7"/>
<evidence type="ECO:0000256" key="3">
    <source>
        <dbReference type="ARBA" id="ARBA00007519"/>
    </source>
</evidence>
<reference evidence="17" key="1">
    <citation type="submission" date="2025-08" db="UniProtKB">
        <authorList>
            <consortium name="RefSeq"/>
        </authorList>
    </citation>
    <scope>IDENTIFICATION</scope>
    <source>
        <tissue evidence="17">Total insect</tissue>
    </source>
</reference>
<comment type="catalytic activity">
    <reaction evidence="14">
        <text>ATP + H2O = ADP + phosphate + H(+)</text>
        <dbReference type="Rhea" id="RHEA:13065"/>
        <dbReference type="ChEBI" id="CHEBI:15377"/>
        <dbReference type="ChEBI" id="CHEBI:15378"/>
        <dbReference type="ChEBI" id="CHEBI:30616"/>
        <dbReference type="ChEBI" id="CHEBI:43474"/>
        <dbReference type="ChEBI" id="CHEBI:456216"/>
        <dbReference type="EC" id="3.6.4.12"/>
    </reaction>
</comment>
<keyword evidence="14" id="KW-0156">Chromatin regulator</keyword>
<feature type="domain" description="AAA+ ATPase" evidence="15">
    <location>
        <begin position="68"/>
        <end position="362"/>
    </location>
</feature>
<dbReference type="GO" id="GO:0003712">
    <property type="term" value="F:transcription coregulator activity"/>
    <property type="evidence" value="ECO:0007669"/>
    <property type="project" value="UniProtKB-ARBA"/>
</dbReference>
<evidence type="ECO:0000256" key="2">
    <source>
        <dbReference type="ARBA" id="ARBA00004123"/>
    </source>
</evidence>
<keyword evidence="12 14" id="KW-0234">DNA repair</keyword>
<dbReference type="FunFam" id="2.40.50.360:FF:000002">
    <property type="entry name" value="RuvB-like helicase"/>
    <property type="match status" value="1"/>
</dbReference>